<reference evidence="1 2" key="1">
    <citation type="journal article" date="2024" name="J Genomics">
        <title>Draft genome sequencing and assembly of Favolaschia claudopus CIRM-BRFM 2984 isolated from oak limbs.</title>
        <authorList>
            <person name="Navarro D."/>
            <person name="Drula E."/>
            <person name="Chaduli D."/>
            <person name="Cazenave R."/>
            <person name="Ahrendt S."/>
            <person name="Wang J."/>
            <person name="Lipzen A."/>
            <person name="Daum C."/>
            <person name="Barry K."/>
            <person name="Grigoriev I.V."/>
            <person name="Favel A."/>
            <person name="Rosso M.N."/>
            <person name="Martin F."/>
        </authorList>
    </citation>
    <scope>NUCLEOTIDE SEQUENCE [LARGE SCALE GENOMIC DNA]</scope>
    <source>
        <strain evidence="1 2">CIRM-BRFM 2984</strain>
    </source>
</reference>
<evidence type="ECO:0000313" key="1">
    <source>
        <dbReference type="EMBL" id="KAK7038295.1"/>
    </source>
</evidence>
<organism evidence="1 2">
    <name type="scientific">Favolaschia claudopus</name>
    <dbReference type="NCBI Taxonomy" id="2862362"/>
    <lineage>
        <taxon>Eukaryota</taxon>
        <taxon>Fungi</taxon>
        <taxon>Dikarya</taxon>
        <taxon>Basidiomycota</taxon>
        <taxon>Agaricomycotina</taxon>
        <taxon>Agaricomycetes</taxon>
        <taxon>Agaricomycetidae</taxon>
        <taxon>Agaricales</taxon>
        <taxon>Marasmiineae</taxon>
        <taxon>Mycenaceae</taxon>
        <taxon>Favolaschia</taxon>
    </lineage>
</organism>
<accession>A0AAW0CJ46</accession>
<protein>
    <submittedName>
        <fullName evidence="1">F-box domain-containing protein</fullName>
    </submittedName>
</protein>
<comment type="caution">
    <text evidence="1">The sequence shown here is derived from an EMBL/GenBank/DDBJ whole genome shotgun (WGS) entry which is preliminary data.</text>
</comment>
<keyword evidence="2" id="KW-1185">Reference proteome</keyword>
<dbReference type="Proteomes" id="UP001362999">
    <property type="component" value="Unassembled WGS sequence"/>
</dbReference>
<dbReference type="AlphaFoldDB" id="A0AAW0CJ46"/>
<dbReference type="EMBL" id="JAWWNJ010000017">
    <property type="protein sequence ID" value="KAK7038295.1"/>
    <property type="molecule type" value="Genomic_DNA"/>
</dbReference>
<evidence type="ECO:0000313" key="2">
    <source>
        <dbReference type="Proteomes" id="UP001362999"/>
    </source>
</evidence>
<name>A0AAW0CJ46_9AGAR</name>
<sequence length="459" mass="52168">MTPLPSFAFSDDQPLPPVSFAHLLRSNTPPHAAEASLMSSYVDELESHLASLDKAISPLLLYREELQRTIEAHKATLSPIRRLPPEILGLIFWEVVRAAYFFKDISEVFPPITLHGPWLLARVCRRWYEVTLATPSLWSMIFLDLDRVGDKGAVPLLELQVLRSQDVPLTWKIFREDKTEVSHPALDPRPREQACQDLFSETPQLRSLQAIAWSPDSYVHPRFTLPWHQLTRLVLISEFNTETLALLGELSSIIECKLGCAHTLPLSRDRDTIRLLHLRSLTLYVEETDDETETAPIYIKQSSVLDFLETPCLESLTIHSTADEEVILDFITRSTCINTLRSFRFLANSINHDLVLQLAKNLPHLTFLDIGDFAGSLEADDDDGDGESTIPAFVQALSNQWSKIGQERSLHVRIADSHIDAESAREIARRLEPLRAKSLLVDVLWWLSPPRIVISDFEY</sequence>
<gene>
    <name evidence="1" type="ORF">R3P38DRAFT_3475082</name>
</gene>
<proteinExistence type="predicted"/>